<feature type="transmembrane region" description="Helical" evidence="1">
    <location>
        <begin position="173"/>
        <end position="195"/>
    </location>
</feature>
<dbReference type="Pfam" id="PF14501">
    <property type="entry name" value="HATPase_c_5"/>
    <property type="match status" value="1"/>
</dbReference>
<dbReference type="OrthoDB" id="9156435at2"/>
<dbReference type="SUPFAM" id="SSF55874">
    <property type="entry name" value="ATPase domain of HSP90 chaperone/DNA topoisomerase II/histidine kinase"/>
    <property type="match status" value="1"/>
</dbReference>
<keyword evidence="1" id="KW-0812">Transmembrane</keyword>
<feature type="transmembrane region" description="Helical" evidence="1">
    <location>
        <begin position="269"/>
        <end position="291"/>
    </location>
</feature>
<gene>
    <name evidence="3" type="ORF">GCWU0000282_000422</name>
</gene>
<feature type="transmembrane region" description="Helical" evidence="1">
    <location>
        <begin position="236"/>
        <end position="257"/>
    </location>
</feature>
<dbReference type="CDD" id="cd16935">
    <property type="entry name" value="HATPase_AgrC-ComD-like"/>
    <property type="match status" value="1"/>
</dbReference>
<sequence length="606" mass="69069">MKINTKFFISLQIILVLLTIIAIFSSFGFNMYQTGLPEASYIKNVKLIINGVEKDTTLPYTLTGITSETPVTVRAYIYPKKEDFIYVKTAYTPATVYTDDIEIYKFGKKETYPSFMRDPATEVFIAEPAVRNKKTELKIEFLSPKTRGSMTIYPPIIGSIKSIFQDRITEYRYIFLLAIVEIGTSISLIVISFILKFFEKKISLIFFWLGIFALTSGVWAFGETTLTALVIKNPTFLYLCAFLGLFTLTVPLIHLTLASVDFKNPKPLYIISAFITIAAILSLILQLLGIYPLSSSMYAFHIINPCALSLLLFFILYEAFKNDSLQAKRFILPIMILAISALIEVTNYYFRFTYKLASLFQYGILLFIMVMGFIIGFYTRDTAKIKNDNEKLTSELEFIRIQMDEQRKYNELIANSEKALKKQRHDLRHHLITIKELADSANGELDSYINSLIDNVPKPQERYCENTAVNAIISHYAAICKDENITFTTRLVVPNIENTGFNSELSVIFGNLLENATYACRKTDNDKRFIRICSGVRYDTFVITMDNSYDGNFISVDGRFRSTKRDGFGIGLSSIQSVARKYHGDAKFEGKGEYFQSSVYMSIEGI</sequence>
<dbReference type="EMBL" id="ACIL03000005">
    <property type="protein sequence ID" value="ESL04076.1"/>
    <property type="molecule type" value="Genomic_DNA"/>
</dbReference>
<dbReference type="InterPro" id="IPR036890">
    <property type="entry name" value="HATPase_C_sf"/>
</dbReference>
<proteinExistence type="predicted"/>
<comment type="caution">
    <text evidence="3">The sequence shown here is derived from an EMBL/GenBank/DDBJ whole genome shotgun (WGS) entry which is preliminary data.</text>
</comment>
<dbReference type="Gene3D" id="3.30.565.10">
    <property type="entry name" value="Histidine kinase-like ATPase, C-terminal domain"/>
    <property type="match status" value="1"/>
</dbReference>
<keyword evidence="1" id="KW-1133">Transmembrane helix</keyword>
<feature type="transmembrane region" description="Helical" evidence="1">
    <location>
        <begin position="7"/>
        <end position="29"/>
    </location>
</feature>
<protein>
    <recommendedName>
        <fullName evidence="2">Sensor histidine kinase NatK-like C-terminal domain-containing protein</fullName>
    </recommendedName>
</protein>
<organism evidence="3 4">
    <name type="scientific">Catonella morbi ATCC 51271</name>
    <dbReference type="NCBI Taxonomy" id="592026"/>
    <lineage>
        <taxon>Bacteria</taxon>
        <taxon>Bacillati</taxon>
        <taxon>Bacillota</taxon>
        <taxon>Clostridia</taxon>
        <taxon>Lachnospirales</taxon>
        <taxon>Lachnospiraceae</taxon>
        <taxon>Catonella</taxon>
    </lineage>
</organism>
<reference evidence="3 4" key="1">
    <citation type="submission" date="2013-06" db="EMBL/GenBank/DDBJ databases">
        <authorList>
            <person name="Weinstock G."/>
            <person name="Sodergren E."/>
            <person name="Clifton S."/>
            <person name="Fulton L."/>
            <person name="Fulton B."/>
            <person name="Courtney L."/>
            <person name="Fronick C."/>
            <person name="Harrison M."/>
            <person name="Strong C."/>
            <person name="Farmer C."/>
            <person name="Delahaunty K."/>
            <person name="Markovic C."/>
            <person name="Hall O."/>
            <person name="Minx P."/>
            <person name="Tomlinson C."/>
            <person name="Mitreva M."/>
            <person name="Nelson J."/>
            <person name="Hou S."/>
            <person name="Wollam A."/>
            <person name="Pepin K.H."/>
            <person name="Johnson M."/>
            <person name="Bhonagiri V."/>
            <person name="Nash W.E."/>
            <person name="Warren W."/>
            <person name="Chinwalla A."/>
            <person name="Mardis E.R."/>
            <person name="Wilson R.K."/>
        </authorList>
    </citation>
    <scope>NUCLEOTIDE SEQUENCE [LARGE SCALE GENOMIC DNA]</scope>
    <source>
        <strain evidence="3 4">ATCC 51271</strain>
    </source>
</reference>
<evidence type="ECO:0000313" key="4">
    <source>
        <dbReference type="Proteomes" id="UP000018227"/>
    </source>
</evidence>
<evidence type="ECO:0000256" key="1">
    <source>
        <dbReference type="SAM" id="Phobius"/>
    </source>
</evidence>
<keyword evidence="1" id="KW-0472">Membrane</keyword>
<dbReference type="STRING" id="592026.GCWU0000282_000422"/>
<name>V2Y8V8_9FIRM</name>
<feature type="transmembrane region" description="Helical" evidence="1">
    <location>
        <begin position="297"/>
        <end position="318"/>
    </location>
</feature>
<feature type="domain" description="Sensor histidine kinase NatK-like C-terminal" evidence="2">
    <location>
        <begin position="504"/>
        <end position="599"/>
    </location>
</feature>
<dbReference type="eggNOG" id="COG3290">
    <property type="taxonomic scope" value="Bacteria"/>
</dbReference>
<dbReference type="InterPro" id="IPR032834">
    <property type="entry name" value="NatK-like_C"/>
</dbReference>
<evidence type="ECO:0000259" key="2">
    <source>
        <dbReference type="Pfam" id="PF14501"/>
    </source>
</evidence>
<feature type="transmembrane region" description="Helical" evidence="1">
    <location>
        <begin position="356"/>
        <end position="378"/>
    </location>
</feature>
<dbReference type="Proteomes" id="UP000018227">
    <property type="component" value="Unassembled WGS sequence"/>
</dbReference>
<feature type="transmembrane region" description="Helical" evidence="1">
    <location>
        <begin position="330"/>
        <end position="350"/>
    </location>
</feature>
<dbReference type="RefSeq" id="WP_023353325.1">
    <property type="nucleotide sequence ID" value="NZ_KI535366.1"/>
</dbReference>
<dbReference type="HOGENOM" id="CLU_449602_0_0_9"/>
<feature type="transmembrane region" description="Helical" evidence="1">
    <location>
        <begin position="202"/>
        <end position="221"/>
    </location>
</feature>
<dbReference type="AlphaFoldDB" id="V2Y8V8"/>
<keyword evidence="4" id="KW-1185">Reference proteome</keyword>
<evidence type="ECO:0000313" key="3">
    <source>
        <dbReference type="EMBL" id="ESL04076.1"/>
    </source>
</evidence>
<accession>V2Y8V8</accession>